<evidence type="ECO:0000256" key="6">
    <source>
        <dbReference type="ARBA" id="ARBA00022898"/>
    </source>
</evidence>
<keyword evidence="6" id="KW-0663">Pyridoxal phosphate</keyword>
<feature type="domain" description="Aminotransferase class I/classII large" evidence="8">
    <location>
        <begin position="32"/>
        <end position="372"/>
    </location>
</feature>
<dbReference type="Pfam" id="PF00155">
    <property type="entry name" value="Aminotran_1_2"/>
    <property type="match status" value="1"/>
</dbReference>
<evidence type="ECO:0000256" key="2">
    <source>
        <dbReference type="ARBA" id="ARBA00007441"/>
    </source>
</evidence>
<dbReference type="InterPro" id="IPR004839">
    <property type="entry name" value="Aminotransferase_I/II_large"/>
</dbReference>
<comment type="similarity">
    <text evidence="2">Belongs to the class-I pyridoxal-phosphate-dependent aminotransferase family.</text>
</comment>
<keyword evidence="5" id="KW-0808">Transferase</keyword>
<dbReference type="InterPro" id="IPR015424">
    <property type="entry name" value="PyrdxlP-dep_Trfase"/>
</dbReference>
<dbReference type="SUPFAM" id="SSF53383">
    <property type="entry name" value="PLP-dependent transferases"/>
    <property type="match status" value="1"/>
</dbReference>
<dbReference type="EC" id="2.6.1.1" evidence="3"/>
<keyword evidence="4 9" id="KW-0032">Aminotransferase</keyword>
<accession>A0ABR6C5V2</accession>
<evidence type="ECO:0000259" key="8">
    <source>
        <dbReference type="Pfam" id="PF00155"/>
    </source>
</evidence>
<evidence type="ECO:0000256" key="5">
    <source>
        <dbReference type="ARBA" id="ARBA00022679"/>
    </source>
</evidence>
<dbReference type="InterPro" id="IPR050596">
    <property type="entry name" value="AspAT/PAT-like"/>
</dbReference>
<comment type="cofactor">
    <cofactor evidence="1">
        <name>pyridoxal 5'-phosphate</name>
        <dbReference type="ChEBI" id="CHEBI:597326"/>
    </cofactor>
</comment>
<evidence type="ECO:0000313" key="10">
    <source>
        <dbReference type="Proteomes" id="UP000587524"/>
    </source>
</evidence>
<evidence type="ECO:0000313" key="9">
    <source>
        <dbReference type="EMBL" id="MBA9020343.1"/>
    </source>
</evidence>
<proteinExistence type="inferred from homology"/>
<dbReference type="GO" id="GO:0008483">
    <property type="term" value="F:transaminase activity"/>
    <property type="evidence" value="ECO:0007669"/>
    <property type="project" value="UniProtKB-KW"/>
</dbReference>
<dbReference type="Gene3D" id="3.40.640.10">
    <property type="entry name" value="Type I PLP-dependent aspartate aminotransferase-like (Major domain)"/>
    <property type="match status" value="1"/>
</dbReference>
<comment type="caution">
    <text evidence="9">The sequence shown here is derived from an EMBL/GenBank/DDBJ whole genome shotgun (WGS) entry which is preliminary data.</text>
</comment>
<dbReference type="InterPro" id="IPR015421">
    <property type="entry name" value="PyrdxlP-dep_Trfase_major"/>
</dbReference>
<dbReference type="PANTHER" id="PTHR46383">
    <property type="entry name" value="ASPARTATE AMINOTRANSFERASE"/>
    <property type="match status" value="1"/>
</dbReference>
<sequence length="382" mass="41659">MAVAISRRGEVEPFHAMDILAEANRLRALGAPVISMAVGQPSDPAPQRVRDAAAAALKLGRIGYTDALGLADLRKAISAHYAEHYRIDVPVSRIAVTTGSSAAFNLAFLAMFDAGDRVAIAAPGYPAYRNIMGALGLDVVEIELEGAAYLHAEHLRTAHAQKPLKGVLFASPANPTGAVVPAGDLKALVDTARELGIAVISDEIYHRLAYGAPDVTALTYDSDVTVINSFSKYYCMTGWRIGWMVLPDRLVRPVERIAQSLYISAPELSQVAAIEAFNVTDELEVIKARYAWNRELLAKRLPELGFSFAAPMDGAFYAFCDVSRLTNDSMEFASRMLAEAHVAATPGRDFDPLAGHRFMRFSYAGSHDDMIESMDRLERWLR</sequence>
<name>A0ABR6C5V2_9HYPH</name>
<dbReference type="Proteomes" id="UP000587524">
    <property type="component" value="Unassembled WGS sequence"/>
</dbReference>
<evidence type="ECO:0000256" key="4">
    <source>
        <dbReference type="ARBA" id="ARBA00022576"/>
    </source>
</evidence>
<gene>
    <name evidence="9" type="ORF">HNQ97_002340</name>
</gene>
<dbReference type="PANTHER" id="PTHR46383:SF2">
    <property type="entry name" value="AMINOTRANSFERASE"/>
    <property type="match status" value="1"/>
</dbReference>
<evidence type="ECO:0000256" key="1">
    <source>
        <dbReference type="ARBA" id="ARBA00001933"/>
    </source>
</evidence>
<evidence type="ECO:0000256" key="3">
    <source>
        <dbReference type="ARBA" id="ARBA00012753"/>
    </source>
</evidence>
<organism evidence="9 10">
    <name type="scientific">Aminobacter ciceronei</name>
    <dbReference type="NCBI Taxonomy" id="150723"/>
    <lineage>
        <taxon>Bacteria</taxon>
        <taxon>Pseudomonadati</taxon>
        <taxon>Pseudomonadota</taxon>
        <taxon>Alphaproteobacteria</taxon>
        <taxon>Hyphomicrobiales</taxon>
        <taxon>Phyllobacteriaceae</taxon>
        <taxon>Aminobacter</taxon>
    </lineage>
</organism>
<reference evidence="9 10" key="1">
    <citation type="submission" date="2020-08" db="EMBL/GenBank/DDBJ databases">
        <title>Genomic Encyclopedia of Type Strains, Phase IV (KMG-IV): sequencing the most valuable type-strain genomes for metagenomic binning, comparative biology and taxonomic classification.</title>
        <authorList>
            <person name="Goeker M."/>
        </authorList>
    </citation>
    <scope>NUCLEOTIDE SEQUENCE [LARGE SCALE GENOMIC DNA]</scope>
    <source>
        <strain evidence="9 10">DSM 17455</strain>
    </source>
</reference>
<dbReference type="CDD" id="cd00609">
    <property type="entry name" value="AAT_like"/>
    <property type="match status" value="1"/>
</dbReference>
<evidence type="ECO:0000256" key="7">
    <source>
        <dbReference type="ARBA" id="ARBA00049185"/>
    </source>
</evidence>
<protein>
    <recommendedName>
        <fullName evidence="3">aspartate transaminase</fullName>
        <ecNumber evidence="3">2.6.1.1</ecNumber>
    </recommendedName>
</protein>
<comment type="catalytic activity">
    <reaction evidence="7">
        <text>L-aspartate + 2-oxoglutarate = oxaloacetate + L-glutamate</text>
        <dbReference type="Rhea" id="RHEA:21824"/>
        <dbReference type="ChEBI" id="CHEBI:16452"/>
        <dbReference type="ChEBI" id="CHEBI:16810"/>
        <dbReference type="ChEBI" id="CHEBI:29985"/>
        <dbReference type="ChEBI" id="CHEBI:29991"/>
        <dbReference type="EC" id="2.6.1.1"/>
    </reaction>
</comment>
<dbReference type="RefSeq" id="WP_182574100.1">
    <property type="nucleotide sequence ID" value="NZ_JACJHY010000009.1"/>
</dbReference>
<dbReference type="EMBL" id="JACJHZ010000009">
    <property type="protein sequence ID" value="MBA9020343.1"/>
    <property type="molecule type" value="Genomic_DNA"/>
</dbReference>
<keyword evidence="10" id="KW-1185">Reference proteome</keyword>